<sequence>MLSETHIILVVLLVALIFGARKLPEIGAGLGKGIKNFKNSIKDTKEEEPEKLEDKENTK</sequence>
<feature type="region of interest" description="Disordered" evidence="10">
    <location>
        <begin position="39"/>
        <end position="59"/>
    </location>
</feature>
<dbReference type="HAMAP" id="MF_00236">
    <property type="entry name" value="TatA_E"/>
    <property type="match status" value="1"/>
</dbReference>
<comment type="function">
    <text evidence="9">Part of the twin-arginine translocation (Tat) system that transports large folded proteins containing a characteristic twin-arginine motif in their signal peptide across membranes. TatA could form the protein-conducting channel of the Tat system.</text>
</comment>
<dbReference type="GO" id="GO:0033281">
    <property type="term" value="C:TAT protein transport complex"/>
    <property type="evidence" value="ECO:0007669"/>
    <property type="project" value="UniProtKB-UniRule"/>
</dbReference>
<dbReference type="RefSeq" id="WP_025391725.1">
    <property type="nucleotide sequence ID" value="NZ_FMYU01000006.1"/>
</dbReference>
<evidence type="ECO:0000256" key="2">
    <source>
        <dbReference type="ARBA" id="ARBA00022448"/>
    </source>
</evidence>
<dbReference type="InterPro" id="IPR003369">
    <property type="entry name" value="TatA/B/E"/>
</dbReference>
<name>A0A1G6MLV3_9BACT</name>
<dbReference type="EMBL" id="FMYU01000006">
    <property type="protein sequence ID" value="SDC56451.1"/>
    <property type="molecule type" value="Genomic_DNA"/>
</dbReference>
<evidence type="ECO:0000256" key="4">
    <source>
        <dbReference type="ARBA" id="ARBA00022692"/>
    </source>
</evidence>
<dbReference type="Proteomes" id="UP000199411">
    <property type="component" value="Unassembled WGS sequence"/>
</dbReference>
<protein>
    <recommendedName>
        <fullName evidence="9">Sec-independent protein translocase protein TatA</fullName>
    </recommendedName>
</protein>
<keyword evidence="2 9" id="KW-0813">Transport</keyword>
<gene>
    <name evidence="9" type="primary">tatA</name>
    <name evidence="11" type="ORF">SAMN05660835_01032</name>
</gene>
<dbReference type="PANTHER" id="PTHR42982:SF1">
    <property type="entry name" value="SEC-INDEPENDENT PROTEIN TRANSLOCASE PROTEIN TATA"/>
    <property type="match status" value="1"/>
</dbReference>
<dbReference type="GO" id="GO:0008320">
    <property type="term" value="F:protein transmembrane transporter activity"/>
    <property type="evidence" value="ECO:0007669"/>
    <property type="project" value="UniProtKB-UniRule"/>
</dbReference>
<keyword evidence="8 9" id="KW-0472">Membrane</keyword>
<comment type="subunit">
    <text evidence="9">Forms a complex with TatC.</text>
</comment>
<dbReference type="PANTHER" id="PTHR42982">
    <property type="entry name" value="SEC-INDEPENDENT PROTEIN TRANSLOCASE PROTEIN TATA"/>
    <property type="match status" value="1"/>
</dbReference>
<organism evidence="11 12">
    <name type="scientific">Desulfurella multipotens</name>
    <dbReference type="NCBI Taxonomy" id="79269"/>
    <lineage>
        <taxon>Bacteria</taxon>
        <taxon>Pseudomonadati</taxon>
        <taxon>Campylobacterota</taxon>
        <taxon>Desulfurellia</taxon>
        <taxon>Desulfurellales</taxon>
        <taxon>Desulfurellaceae</taxon>
        <taxon>Desulfurella</taxon>
    </lineage>
</organism>
<evidence type="ECO:0000256" key="3">
    <source>
        <dbReference type="ARBA" id="ARBA00022475"/>
    </source>
</evidence>
<evidence type="ECO:0000256" key="1">
    <source>
        <dbReference type="ARBA" id="ARBA00004162"/>
    </source>
</evidence>
<keyword evidence="3 9" id="KW-1003">Cell membrane</keyword>
<evidence type="ECO:0000256" key="6">
    <source>
        <dbReference type="ARBA" id="ARBA00022989"/>
    </source>
</evidence>
<reference evidence="12" key="1">
    <citation type="submission" date="2016-10" db="EMBL/GenBank/DDBJ databases">
        <authorList>
            <person name="Varghese N."/>
            <person name="Submissions S."/>
        </authorList>
    </citation>
    <scope>NUCLEOTIDE SEQUENCE [LARGE SCALE GENOMIC DNA]</scope>
    <source>
        <strain evidence="12">DSM 8415</strain>
    </source>
</reference>
<keyword evidence="6 9" id="KW-1133">Transmembrane helix</keyword>
<comment type="similarity">
    <text evidence="9">Belongs to the TatA/E family.</text>
</comment>
<evidence type="ECO:0000256" key="7">
    <source>
        <dbReference type="ARBA" id="ARBA00023010"/>
    </source>
</evidence>
<accession>A0A1G6MLV3</accession>
<keyword evidence="7 9" id="KW-0811">Translocation</keyword>
<keyword evidence="5 9" id="KW-0653">Protein transport</keyword>
<dbReference type="AlphaFoldDB" id="A0A1G6MLV3"/>
<evidence type="ECO:0000313" key="12">
    <source>
        <dbReference type="Proteomes" id="UP000199411"/>
    </source>
</evidence>
<proteinExistence type="inferred from homology"/>
<evidence type="ECO:0000256" key="8">
    <source>
        <dbReference type="ARBA" id="ARBA00023136"/>
    </source>
</evidence>
<evidence type="ECO:0000256" key="9">
    <source>
        <dbReference type="HAMAP-Rule" id="MF_00236"/>
    </source>
</evidence>
<evidence type="ECO:0000256" key="5">
    <source>
        <dbReference type="ARBA" id="ARBA00022927"/>
    </source>
</evidence>
<comment type="subcellular location">
    <subcellularLocation>
        <location evidence="1 9">Cell membrane</location>
        <topology evidence="1 9">Single-pass membrane protein</topology>
    </subcellularLocation>
</comment>
<keyword evidence="12" id="KW-1185">Reference proteome</keyword>
<dbReference type="Gene3D" id="1.20.5.3310">
    <property type="match status" value="1"/>
</dbReference>
<dbReference type="GO" id="GO:0043953">
    <property type="term" value="P:protein transport by the Tat complex"/>
    <property type="evidence" value="ECO:0007669"/>
    <property type="project" value="UniProtKB-UniRule"/>
</dbReference>
<evidence type="ECO:0000256" key="10">
    <source>
        <dbReference type="SAM" id="MobiDB-lite"/>
    </source>
</evidence>
<keyword evidence="4 9" id="KW-0812">Transmembrane</keyword>
<evidence type="ECO:0000313" key="11">
    <source>
        <dbReference type="EMBL" id="SDC56451.1"/>
    </source>
</evidence>
<dbReference type="InterPro" id="IPR006312">
    <property type="entry name" value="TatA/E"/>
</dbReference>
<dbReference type="Pfam" id="PF02416">
    <property type="entry name" value="TatA_B_E"/>
    <property type="match status" value="1"/>
</dbReference>
<dbReference type="NCBIfam" id="TIGR01411">
    <property type="entry name" value="tatAE"/>
    <property type="match status" value="1"/>
</dbReference>